<feature type="transmembrane region" description="Helical" evidence="1">
    <location>
        <begin position="100"/>
        <end position="121"/>
    </location>
</feature>
<accession>K2M7D8</accession>
<dbReference type="Proteomes" id="UP000007350">
    <property type="component" value="Unassembled WGS sequence"/>
</dbReference>
<sequence length="254" mass="28670">MCFCFFFVVVVYLLNCVMEDVCWLHVLSVVCLFVCSFGCSAAHATVSPPIQGGGGGKGRRWGCFIHINAGIHVPVHERISFFVVVVVCVCVFIPPFPPFFFVFCFCFFFFFLFFSFFLLLLPSHSLNFCILSPLPPSLCVCVWRTWREGGEGKLLSVNYYEILLHVCMYVCVQLDKHVPLFLCVSFCSIVFSCLFVCLFVCCAGWVVVRCIADATLTVNETPNTTSSNEYKKKKKEWCGVEENARGSILSSCRL</sequence>
<keyword evidence="1" id="KW-1133">Transmembrane helix</keyword>
<feature type="transmembrane region" description="Helical" evidence="1">
    <location>
        <begin position="181"/>
        <end position="208"/>
    </location>
</feature>
<evidence type="ECO:0000313" key="3">
    <source>
        <dbReference type="Proteomes" id="UP000007350"/>
    </source>
</evidence>
<gene>
    <name evidence="2" type="ORF">MOQ_005225</name>
</gene>
<protein>
    <submittedName>
        <fullName evidence="2">Uncharacterized protein</fullName>
    </submittedName>
</protein>
<proteinExistence type="predicted"/>
<reference evidence="2 3" key="1">
    <citation type="journal article" date="2012" name="BMC Genomics">
        <title>Comparative genomic analysis of human infective Trypanosoma cruzi lineages with the bat-restricted subspecies T. cruzi marinkellei.</title>
        <authorList>
            <person name="Franzen O."/>
            <person name="Talavera-Lopez C."/>
            <person name="Ochaya S."/>
            <person name="Butler C.E."/>
            <person name="Messenger L.A."/>
            <person name="Lewis M.D."/>
            <person name="Llewellyn M.S."/>
            <person name="Marinkelle C.J."/>
            <person name="Tyler K.M."/>
            <person name="Miles M.A."/>
            <person name="Andersson B."/>
        </authorList>
    </citation>
    <scope>NUCLEOTIDE SEQUENCE [LARGE SCALE GENOMIC DNA]</scope>
    <source>
        <strain evidence="2 3">B7</strain>
    </source>
</reference>
<keyword evidence="3" id="KW-1185">Reference proteome</keyword>
<dbReference type="AlphaFoldDB" id="K2M7D8"/>
<evidence type="ECO:0000256" key="1">
    <source>
        <dbReference type="SAM" id="Phobius"/>
    </source>
</evidence>
<evidence type="ECO:0000313" key="2">
    <source>
        <dbReference type="EMBL" id="EKF30943.1"/>
    </source>
</evidence>
<keyword evidence="1" id="KW-0812">Transmembrane</keyword>
<organism evidence="2 3">
    <name type="scientific">Trypanosoma cruzi marinkellei</name>
    <dbReference type="NCBI Taxonomy" id="85056"/>
    <lineage>
        <taxon>Eukaryota</taxon>
        <taxon>Discoba</taxon>
        <taxon>Euglenozoa</taxon>
        <taxon>Kinetoplastea</taxon>
        <taxon>Metakinetoplastina</taxon>
        <taxon>Trypanosomatida</taxon>
        <taxon>Trypanosomatidae</taxon>
        <taxon>Trypanosoma</taxon>
        <taxon>Schizotrypanum</taxon>
    </lineage>
</organism>
<comment type="caution">
    <text evidence="2">The sequence shown here is derived from an EMBL/GenBank/DDBJ whole genome shotgun (WGS) entry which is preliminary data.</text>
</comment>
<keyword evidence="1" id="KW-0472">Membrane</keyword>
<dbReference type="EMBL" id="AHKC01011222">
    <property type="protein sequence ID" value="EKF30943.1"/>
    <property type="molecule type" value="Genomic_DNA"/>
</dbReference>
<name>K2M7D8_TRYCR</name>
<feature type="transmembrane region" description="Helical" evidence="1">
    <location>
        <begin position="75"/>
        <end position="94"/>
    </location>
</feature>